<dbReference type="InterPro" id="IPR013500">
    <property type="entry name" value="TopoI_cat_euk"/>
</dbReference>
<feature type="domain" description="DNA topoisomerase IB N-terminal" evidence="8">
    <location>
        <begin position="21"/>
        <end position="69"/>
    </location>
</feature>
<evidence type="ECO:0000313" key="10">
    <source>
        <dbReference type="Proteomes" id="UP001501509"/>
    </source>
</evidence>
<dbReference type="Proteomes" id="UP001501509">
    <property type="component" value="Unassembled WGS sequence"/>
</dbReference>
<dbReference type="PRINTS" id="PR00416">
    <property type="entry name" value="EUTPISMRASEI"/>
</dbReference>
<keyword evidence="4" id="KW-0799">Topoisomerase</keyword>
<comment type="caution">
    <text evidence="9">The sequence shown here is derived from an EMBL/GenBank/DDBJ whole genome shotgun (WGS) entry which is preliminary data.</text>
</comment>
<comment type="similarity">
    <text evidence="2">Belongs to the type IB topoisomerase family.</text>
</comment>
<dbReference type="PROSITE" id="PS52038">
    <property type="entry name" value="TOPO_IB_2"/>
    <property type="match status" value="1"/>
</dbReference>
<reference evidence="10" key="1">
    <citation type="journal article" date="2019" name="Int. J. Syst. Evol. Microbiol.">
        <title>The Global Catalogue of Microorganisms (GCM) 10K type strain sequencing project: providing services to taxonomists for standard genome sequencing and annotation.</title>
        <authorList>
            <consortium name="The Broad Institute Genomics Platform"/>
            <consortium name="The Broad Institute Genome Sequencing Center for Infectious Disease"/>
            <person name="Wu L."/>
            <person name="Ma J."/>
        </authorList>
    </citation>
    <scope>NUCLEOTIDE SEQUENCE [LARGE SCALE GENOMIC DNA]</scope>
    <source>
        <strain evidence="10">JCM 6833</strain>
    </source>
</reference>
<dbReference type="SUPFAM" id="SSF55869">
    <property type="entry name" value="DNA topoisomerase I domain"/>
    <property type="match status" value="1"/>
</dbReference>
<evidence type="ECO:0000256" key="6">
    <source>
        <dbReference type="ARBA" id="ARBA00023235"/>
    </source>
</evidence>
<keyword evidence="5" id="KW-0238">DNA-binding</keyword>
<comment type="catalytic activity">
    <reaction evidence="1">
        <text>ATP-independent breakage of single-stranded DNA, followed by passage and rejoining.</text>
        <dbReference type="EC" id="5.6.2.1"/>
    </reaction>
</comment>
<gene>
    <name evidence="9" type="ORF">GCM10010411_35630</name>
</gene>
<keyword evidence="10" id="KW-1185">Reference proteome</keyword>
<evidence type="ECO:0000259" key="8">
    <source>
        <dbReference type="Pfam" id="PF21338"/>
    </source>
</evidence>
<dbReference type="Gene3D" id="3.90.15.10">
    <property type="entry name" value="Topoisomerase I, Chain A, domain 3"/>
    <property type="match status" value="1"/>
</dbReference>
<dbReference type="InterPro" id="IPR035447">
    <property type="entry name" value="DNA_topo_I_N_sf"/>
</dbReference>
<evidence type="ECO:0000256" key="3">
    <source>
        <dbReference type="ARBA" id="ARBA00012891"/>
    </source>
</evidence>
<evidence type="ECO:0000256" key="5">
    <source>
        <dbReference type="ARBA" id="ARBA00023125"/>
    </source>
</evidence>
<dbReference type="Pfam" id="PF01028">
    <property type="entry name" value="Topoisom_I"/>
    <property type="match status" value="1"/>
</dbReference>
<evidence type="ECO:0000313" key="9">
    <source>
        <dbReference type="EMBL" id="GAA2598930.1"/>
    </source>
</evidence>
<accession>A0ABP6C4Q0</accession>
<feature type="domain" description="DNA topoisomerase I catalytic core eukaryotic-type" evidence="7">
    <location>
        <begin position="81"/>
        <end position="288"/>
    </location>
</feature>
<sequence>MRLRHSDPESPGIRRRRCGRGFRYLGPDGAPLRDPAELARIKELTIPPAWTDVWICPSPTGHLQAVGVDSEGRRQYLYHEEWRRQRDAAKHDRVLEFAALLPKVRGTVAEHLDMRGYPRERVLAAAVRLIDLGFFRPGGREYAEENGTYGLATILREHVHCGRGQVTFEYLAKGSKEREQVVAEENVCAVVRGLKRRKDGSPELLAHRSGRGWRSVQAEDINEYLREVAGGDFTAKDFRTWHATVLAAVGLAVTVEPDPSATARRRAVNRVVQEVADYLGNTPAVARASYIDPRIIELYEDGVTINSALGSLGKGVVPGELATQGETEDAVRRLLVRAKKSRK</sequence>
<dbReference type="InterPro" id="IPR001631">
    <property type="entry name" value="TopoI"/>
</dbReference>
<keyword evidence="6" id="KW-0413">Isomerase</keyword>
<evidence type="ECO:0000256" key="1">
    <source>
        <dbReference type="ARBA" id="ARBA00000213"/>
    </source>
</evidence>
<dbReference type="SUPFAM" id="SSF56349">
    <property type="entry name" value="DNA breaking-rejoining enzymes"/>
    <property type="match status" value="1"/>
</dbReference>
<name>A0ABP6C4Q0_9ACTN</name>
<dbReference type="InterPro" id="IPR014711">
    <property type="entry name" value="TopoI_cat_a-hlx-sub_euk"/>
</dbReference>
<dbReference type="InterPro" id="IPR049331">
    <property type="entry name" value="Top1B_N_bact"/>
</dbReference>
<dbReference type="InterPro" id="IPR011010">
    <property type="entry name" value="DNA_brk_join_enz"/>
</dbReference>
<proteinExistence type="inferred from homology"/>
<dbReference type="RefSeq" id="WP_344542192.1">
    <property type="nucleotide sequence ID" value="NZ_BAAATD010000004.1"/>
</dbReference>
<dbReference type="EMBL" id="BAAATD010000004">
    <property type="protein sequence ID" value="GAA2598930.1"/>
    <property type="molecule type" value="Genomic_DNA"/>
</dbReference>
<evidence type="ECO:0000259" key="7">
    <source>
        <dbReference type="Pfam" id="PF01028"/>
    </source>
</evidence>
<dbReference type="Gene3D" id="1.10.132.120">
    <property type="match status" value="1"/>
</dbReference>
<organism evidence="9 10">
    <name type="scientific">Actinomadura fulvescens</name>
    <dbReference type="NCBI Taxonomy" id="46160"/>
    <lineage>
        <taxon>Bacteria</taxon>
        <taxon>Bacillati</taxon>
        <taxon>Actinomycetota</taxon>
        <taxon>Actinomycetes</taxon>
        <taxon>Streptosporangiales</taxon>
        <taxon>Thermomonosporaceae</taxon>
        <taxon>Actinomadura</taxon>
    </lineage>
</organism>
<protein>
    <recommendedName>
        <fullName evidence="3">DNA topoisomerase</fullName>
        <ecNumber evidence="3">5.6.2.1</ecNumber>
    </recommendedName>
</protein>
<evidence type="ECO:0000256" key="4">
    <source>
        <dbReference type="ARBA" id="ARBA00023029"/>
    </source>
</evidence>
<dbReference type="Gene3D" id="3.30.66.10">
    <property type="entry name" value="DNA topoisomerase I domain"/>
    <property type="match status" value="1"/>
</dbReference>
<dbReference type="Pfam" id="PF21338">
    <property type="entry name" value="Top1B_N_bact"/>
    <property type="match status" value="1"/>
</dbReference>
<dbReference type="EC" id="5.6.2.1" evidence="3"/>
<evidence type="ECO:0000256" key="2">
    <source>
        <dbReference type="ARBA" id="ARBA00006645"/>
    </source>
</evidence>